<evidence type="ECO:0000259" key="8">
    <source>
        <dbReference type="Pfam" id="PF02687"/>
    </source>
</evidence>
<dbReference type="Pfam" id="PF02687">
    <property type="entry name" value="FtsX"/>
    <property type="match status" value="1"/>
</dbReference>
<evidence type="ECO:0000256" key="7">
    <source>
        <dbReference type="SAM" id="Phobius"/>
    </source>
</evidence>
<dbReference type="Proteomes" id="UP000320773">
    <property type="component" value="Unassembled WGS sequence"/>
</dbReference>
<evidence type="ECO:0000256" key="3">
    <source>
        <dbReference type="ARBA" id="ARBA00022475"/>
    </source>
</evidence>
<keyword evidence="4 7" id="KW-0812">Transmembrane</keyword>
<feature type="transmembrane region" description="Helical" evidence="7">
    <location>
        <begin position="321"/>
        <end position="348"/>
    </location>
</feature>
<comment type="caution">
    <text evidence="10">The sequence shown here is derived from an EMBL/GenBank/DDBJ whole genome shotgun (WGS) entry which is preliminary data.</text>
</comment>
<keyword evidence="10" id="KW-0449">Lipoprotein</keyword>
<feature type="transmembrane region" description="Helical" evidence="7">
    <location>
        <begin position="368"/>
        <end position="389"/>
    </location>
</feature>
<feature type="domain" description="ABC3 transporter permease C-terminal" evidence="8">
    <location>
        <begin position="277"/>
        <end position="394"/>
    </location>
</feature>
<dbReference type="InterPro" id="IPR051447">
    <property type="entry name" value="Lipoprotein-release_system"/>
</dbReference>
<dbReference type="Pfam" id="PF12704">
    <property type="entry name" value="MacB_PCD"/>
    <property type="match status" value="1"/>
</dbReference>
<dbReference type="AlphaFoldDB" id="A0A543G420"/>
<keyword evidence="6 7" id="KW-0472">Membrane</keyword>
<dbReference type="EMBL" id="VFPJ01000001">
    <property type="protein sequence ID" value="TQM40787.1"/>
    <property type="molecule type" value="Genomic_DNA"/>
</dbReference>
<evidence type="ECO:0000256" key="5">
    <source>
        <dbReference type="ARBA" id="ARBA00022989"/>
    </source>
</evidence>
<evidence type="ECO:0000313" key="10">
    <source>
        <dbReference type="EMBL" id="TQM40787.1"/>
    </source>
</evidence>
<evidence type="ECO:0000256" key="2">
    <source>
        <dbReference type="ARBA" id="ARBA00005236"/>
    </source>
</evidence>
<dbReference type="InterPro" id="IPR025857">
    <property type="entry name" value="MacB_PCD"/>
</dbReference>
<dbReference type="OMA" id="IMAVKDK"/>
<keyword evidence="3" id="KW-1003">Cell membrane</keyword>
<feature type="domain" description="MacB-like periplasmic core" evidence="9">
    <location>
        <begin position="27"/>
        <end position="246"/>
    </location>
</feature>
<sequence>MNICLYIAKRYVFSKSKNNAINIITRIATIGIVVGAGALFVFLSVFSGLKDFSLSFSNKFDPDLKVFPTKGKMIEVSNHQKQQLMRIEGIAFKSFVLEERVLFVFEGKEAVATIKGVDEQYANVNLVEETLFNGQWLKPITNQVVVGHAITEKLSLGLFDYNHQLKVFVPKPGHGAIENPQEAFSSIPLTPIGIYAVNEDIDNKYVFADLGLVQELMQYQSHQISHIEIQLKPDVSENDVITQLKSVFNNQIIVKNRMQLNDSLYKMLQTENTVLYLIFTLVIVMTLFTLAGAIIMMIIDKKAHLKTLYNLGLQVDDIRKIFLLQGIIITFIGGVLGLFLGVMIVLLQEYFQLVMITSTLPYPVIFEFQNVLLVLATIFVLGFLASLIASNRVSEKLLIFKK</sequence>
<feature type="transmembrane region" description="Helical" evidence="7">
    <location>
        <begin position="274"/>
        <end position="300"/>
    </location>
</feature>
<evidence type="ECO:0000256" key="6">
    <source>
        <dbReference type="ARBA" id="ARBA00023136"/>
    </source>
</evidence>
<evidence type="ECO:0000259" key="9">
    <source>
        <dbReference type="Pfam" id="PF12704"/>
    </source>
</evidence>
<dbReference type="RefSeq" id="WP_014082916.1">
    <property type="nucleotide sequence ID" value="NZ_CBCSFI010000011.1"/>
</dbReference>
<keyword evidence="5 7" id="KW-1133">Transmembrane helix</keyword>
<evidence type="ECO:0000313" key="11">
    <source>
        <dbReference type="Proteomes" id="UP000320773"/>
    </source>
</evidence>
<dbReference type="PANTHER" id="PTHR30489:SF0">
    <property type="entry name" value="LIPOPROTEIN-RELEASING SYSTEM TRANSMEMBRANE PROTEIN LOLE"/>
    <property type="match status" value="1"/>
</dbReference>
<organism evidence="10 11">
    <name type="scientific">Flavobacterium branchiophilum</name>
    <dbReference type="NCBI Taxonomy" id="55197"/>
    <lineage>
        <taxon>Bacteria</taxon>
        <taxon>Pseudomonadati</taxon>
        <taxon>Bacteroidota</taxon>
        <taxon>Flavobacteriia</taxon>
        <taxon>Flavobacteriales</taxon>
        <taxon>Flavobacteriaceae</taxon>
        <taxon>Flavobacterium</taxon>
    </lineage>
</organism>
<dbReference type="InterPro" id="IPR003838">
    <property type="entry name" value="ABC3_permease_C"/>
</dbReference>
<evidence type="ECO:0000256" key="4">
    <source>
        <dbReference type="ARBA" id="ARBA00022692"/>
    </source>
</evidence>
<name>A0A543G420_9FLAO</name>
<reference evidence="10 11" key="1">
    <citation type="submission" date="2019-06" db="EMBL/GenBank/DDBJ databases">
        <title>Genomic Encyclopedia of Archaeal and Bacterial Type Strains, Phase II (KMG-II): from individual species to whole genera.</title>
        <authorList>
            <person name="Goeker M."/>
        </authorList>
    </citation>
    <scope>NUCLEOTIDE SEQUENCE [LARGE SCALE GENOMIC DNA]</scope>
    <source>
        <strain evidence="10 11">DSM 24789</strain>
    </source>
</reference>
<comment type="similarity">
    <text evidence="2">Belongs to the ABC-4 integral membrane protein family. LolC/E subfamily.</text>
</comment>
<protein>
    <submittedName>
        <fullName evidence="10">Lipoprotein-releasing system permease protein</fullName>
    </submittedName>
</protein>
<evidence type="ECO:0000256" key="1">
    <source>
        <dbReference type="ARBA" id="ARBA00004651"/>
    </source>
</evidence>
<dbReference type="PANTHER" id="PTHR30489">
    <property type="entry name" value="LIPOPROTEIN-RELEASING SYSTEM TRANSMEMBRANE PROTEIN LOLE"/>
    <property type="match status" value="1"/>
</dbReference>
<dbReference type="GO" id="GO:0098797">
    <property type="term" value="C:plasma membrane protein complex"/>
    <property type="evidence" value="ECO:0007669"/>
    <property type="project" value="TreeGrafter"/>
</dbReference>
<accession>A0A543G420</accession>
<feature type="transmembrane region" description="Helical" evidence="7">
    <location>
        <begin position="23"/>
        <end position="49"/>
    </location>
</feature>
<dbReference type="GO" id="GO:0044874">
    <property type="term" value="P:lipoprotein localization to outer membrane"/>
    <property type="evidence" value="ECO:0007669"/>
    <property type="project" value="TreeGrafter"/>
</dbReference>
<gene>
    <name evidence="10" type="ORF">BC670_1697</name>
</gene>
<proteinExistence type="inferred from homology"/>
<comment type="subcellular location">
    <subcellularLocation>
        <location evidence="1">Cell membrane</location>
        <topology evidence="1">Multi-pass membrane protein</topology>
    </subcellularLocation>
</comment>